<dbReference type="EMBL" id="CALSBS010000004">
    <property type="protein sequence ID" value="CAH6636656.1"/>
    <property type="molecule type" value="Genomic_DNA"/>
</dbReference>
<evidence type="ECO:0000313" key="6">
    <source>
        <dbReference type="Proteomes" id="UP001152651"/>
    </source>
</evidence>
<proteinExistence type="predicted"/>
<dbReference type="SUPFAM" id="SSF46894">
    <property type="entry name" value="C-terminal effector domain of the bipartite response regulators"/>
    <property type="match status" value="1"/>
</dbReference>
<keyword evidence="6" id="KW-1185">Reference proteome</keyword>
<keyword evidence="3" id="KW-0804">Transcription</keyword>
<keyword evidence="1" id="KW-0805">Transcription regulation</keyword>
<dbReference type="RefSeq" id="WP_253897439.1">
    <property type="nucleotide sequence ID" value="NZ_CALSBS010000004.1"/>
</dbReference>
<dbReference type="PROSITE" id="PS50043">
    <property type="entry name" value="HTH_LUXR_2"/>
    <property type="match status" value="1"/>
</dbReference>
<dbReference type="Pfam" id="PF00196">
    <property type="entry name" value="GerE"/>
    <property type="match status" value="1"/>
</dbReference>
<dbReference type="InterPro" id="IPR036388">
    <property type="entry name" value="WH-like_DNA-bd_sf"/>
</dbReference>
<dbReference type="NCBIfam" id="NF008548">
    <property type="entry name" value="PRK11475.1"/>
    <property type="match status" value="1"/>
</dbReference>
<dbReference type="Proteomes" id="UP001152651">
    <property type="component" value="Unassembled WGS sequence"/>
</dbReference>
<dbReference type="Gene3D" id="1.10.10.10">
    <property type="entry name" value="Winged helix-like DNA-binding domain superfamily/Winged helix DNA-binding domain"/>
    <property type="match status" value="1"/>
</dbReference>
<feature type="domain" description="HTH luxR-type" evidence="4">
    <location>
        <begin position="145"/>
        <end position="210"/>
    </location>
</feature>
<dbReference type="PRINTS" id="PR00038">
    <property type="entry name" value="HTHLUXR"/>
</dbReference>
<dbReference type="GO" id="GO:0003677">
    <property type="term" value="F:DNA binding"/>
    <property type="evidence" value="ECO:0007669"/>
    <property type="project" value="UniProtKB-KW"/>
</dbReference>
<dbReference type="PANTHER" id="PTHR44688">
    <property type="entry name" value="DNA-BINDING TRANSCRIPTIONAL ACTIVATOR DEVR_DOSR"/>
    <property type="match status" value="1"/>
</dbReference>
<dbReference type="InterPro" id="IPR000792">
    <property type="entry name" value="Tscrpt_reg_LuxR_C"/>
</dbReference>
<evidence type="ECO:0000259" key="4">
    <source>
        <dbReference type="PROSITE" id="PS50043"/>
    </source>
</evidence>
<evidence type="ECO:0000256" key="1">
    <source>
        <dbReference type="ARBA" id="ARBA00023015"/>
    </source>
</evidence>
<dbReference type="PANTHER" id="PTHR44688:SF16">
    <property type="entry name" value="DNA-BINDING TRANSCRIPTIONAL ACTIVATOR DEVR_DOSR"/>
    <property type="match status" value="1"/>
</dbReference>
<dbReference type="SMART" id="SM00421">
    <property type="entry name" value="HTH_LUXR"/>
    <property type="match status" value="1"/>
</dbReference>
<organism evidence="5 6">
    <name type="scientific">Pseudocitrobacter vendiensis</name>
    <dbReference type="NCBI Taxonomy" id="2488306"/>
    <lineage>
        <taxon>Bacteria</taxon>
        <taxon>Pseudomonadati</taxon>
        <taxon>Pseudomonadota</taxon>
        <taxon>Gammaproteobacteria</taxon>
        <taxon>Enterobacterales</taxon>
        <taxon>Enterobacteriaceae</taxon>
        <taxon>Pseudocitrobacter</taxon>
    </lineage>
</organism>
<accession>A0ABM9F788</accession>
<comment type="caution">
    <text evidence="5">The sequence shown here is derived from an EMBL/GenBank/DDBJ whole genome shotgun (WGS) entry which is preliminary data.</text>
</comment>
<evidence type="ECO:0000256" key="3">
    <source>
        <dbReference type="ARBA" id="ARBA00023163"/>
    </source>
</evidence>
<protein>
    <submittedName>
        <fullName evidence="5">DNA-binding transcriptional activator BglJ</fullName>
    </submittedName>
</protein>
<gene>
    <name evidence="5" type="ORF">FBBNIHIM_07490</name>
</gene>
<reference evidence="5" key="1">
    <citation type="submission" date="2022-05" db="EMBL/GenBank/DDBJ databases">
        <authorList>
            <person name="Blom J."/>
        </authorList>
    </citation>
    <scope>NUCLEOTIDE SEQUENCE</scope>
    <source>
        <strain evidence="5">Type strain: CPO20170097</strain>
    </source>
</reference>
<keyword evidence="2 5" id="KW-0238">DNA-binding</keyword>
<dbReference type="InterPro" id="IPR016032">
    <property type="entry name" value="Sig_transdc_resp-reg_C-effctor"/>
</dbReference>
<evidence type="ECO:0000256" key="2">
    <source>
        <dbReference type="ARBA" id="ARBA00023125"/>
    </source>
</evidence>
<evidence type="ECO:0000313" key="5">
    <source>
        <dbReference type="EMBL" id="CAH6636656.1"/>
    </source>
</evidence>
<sequence length="226" mass="25314">MEKHHGKQHVAIVEPCVMAEVGLRHLLAASSRSPYVFHFFRSADALRESMLNDDYFAVICCLSGTRELRLESLLIQDEIANSRSDIIRIILAGDQPEVELIKQLSPTLLNGVVSKSEPLFRLKNTILELLRSGGTQQPAQDESDITVHHRFLSPTERAILRYMTCGYSLTDIAERLERNIKTIRAHKFNAMAKLGVNSDIGLLSAADLLMSLPDREGLSDDLSYLL</sequence>
<dbReference type="CDD" id="cd06170">
    <property type="entry name" value="LuxR_C_like"/>
    <property type="match status" value="1"/>
</dbReference>
<name>A0ABM9F788_9ENTR</name>